<evidence type="ECO:0000256" key="1">
    <source>
        <dbReference type="SAM" id="SignalP"/>
    </source>
</evidence>
<feature type="domain" description="FlgD/Vpr Ig-like" evidence="2">
    <location>
        <begin position="442"/>
        <end position="493"/>
    </location>
</feature>
<feature type="signal peptide" evidence="1">
    <location>
        <begin position="1"/>
        <end position="25"/>
    </location>
</feature>
<dbReference type="Gene3D" id="2.60.40.4070">
    <property type="match status" value="1"/>
</dbReference>
<gene>
    <name evidence="3" type="ORF">ENS41_00545</name>
</gene>
<organism evidence="3">
    <name type="scientific">candidate division WOR-3 bacterium</name>
    <dbReference type="NCBI Taxonomy" id="2052148"/>
    <lineage>
        <taxon>Bacteria</taxon>
        <taxon>Bacteria division WOR-3</taxon>
    </lineage>
</organism>
<dbReference type="Gene3D" id="3.40.109.10">
    <property type="entry name" value="NADH Oxidase"/>
    <property type="match status" value="1"/>
</dbReference>
<feature type="chain" id="PRO_5027619794" description="FlgD/Vpr Ig-like domain-containing protein" evidence="1">
    <location>
        <begin position="26"/>
        <end position="505"/>
    </location>
</feature>
<dbReference type="AlphaFoldDB" id="A0A7C4CCI9"/>
<dbReference type="InterPro" id="IPR025965">
    <property type="entry name" value="FlgD/Vpr_Ig-like"/>
</dbReference>
<proteinExistence type="predicted"/>
<sequence length="505" mass="54812">MFRRARHSGPAFLLFALALPVLTIAGPTGSGPAISETLPGRLVHAHSFELLANSRFSVHSGFNGELPAQVMANVLWAMEQMPRLGSYRELYVATAANVYRYNRSANRLDVHLAGDHRYSSGSAFEVGIAVPRHEECGMMVQAGLLAALAFSSDTGAQVVSCPMKWAADYANANWSPTHTILMVAVFGRAQAEGLDTMLVARSSDSTLPDPLVVGTDTFELVLEALEQDSAFAAYPLSLETVSQLLWAAYGVTPHQTYNGRAGVTVPTAVAAFHLTGRIYLVHDLGIDRYHNRRPPGTDLTTRDHRLTRIVSGDRRSDLRQSCSRIPSTAPLYFVVCVSDTASYATLQEAGFAAFQLLAQTRSLGLSGFLTIPLSPSERSAIAAALSLPAGHNPVFVFACGEAATGIGENRRRPEFVQIVRAQPAVRRGLLRVEYSLKRSGPVRAEVFDLLGRPVRLLFERSQSAGYQSLTWDGTDDSGRPVKRGSYVVVISSRGSVAQHKVTWTR</sequence>
<evidence type="ECO:0000259" key="2">
    <source>
        <dbReference type="Pfam" id="PF13860"/>
    </source>
</evidence>
<dbReference type="GO" id="GO:0016491">
    <property type="term" value="F:oxidoreductase activity"/>
    <property type="evidence" value="ECO:0007669"/>
    <property type="project" value="InterPro"/>
</dbReference>
<dbReference type="Pfam" id="PF13860">
    <property type="entry name" value="FlgD_ig"/>
    <property type="match status" value="1"/>
</dbReference>
<accession>A0A7C4CCI9</accession>
<protein>
    <recommendedName>
        <fullName evidence="2">FlgD/Vpr Ig-like domain-containing protein</fullName>
    </recommendedName>
</protein>
<comment type="caution">
    <text evidence="3">The sequence shown here is derived from an EMBL/GenBank/DDBJ whole genome shotgun (WGS) entry which is preliminary data.</text>
</comment>
<name>A0A7C4CCI9_UNCW3</name>
<dbReference type="SUPFAM" id="SSF55469">
    <property type="entry name" value="FMN-dependent nitroreductase-like"/>
    <property type="match status" value="1"/>
</dbReference>
<dbReference type="EMBL" id="DSUT01000012">
    <property type="protein sequence ID" value="HGK27429.1"/>
    <property type="molecule type" value="Genomic_DNA"/>
</dbReference>
<dbReference type="InterPro" id="IPR000415">
    <property type="entry name" value="Nitroreductase-like"/>
</dbReference>
<keyword evidence="1" id="KW-0732">Signal</keyword>
<reference evidence="3" key="1">
    <citation type="journal article" date="2020" name="mSystems">
        <title>Genome- and Community-Level Interaction Insights into Carbon Utilization and Element Cycling Functions of Hydrothermarchaeota in Hydrothermal Sediment.</title>
        <authorList>
            <person name="Zhou Z."/>
            <person name="Liu Y."/>
            <person name="Xu W."/>
            <person name="Pan J."/>
            <person name="Luo Z.H."/>
            <person name="Li M."/>
        </authorList>
    </citation>
    <scope>NUCLEOTIDE SEQUENCE [LARGE SCALE GENOMIC DNA]</scope>
    <source>
        <strain evidence="3">SpSt-488</strain>
    </source>
</reference>
<evidence type="ECO:0000313" key="3">
    <source>
        <dbReference type="EMBL" id="HGK27429.1"/>
    </source>
</evidence>